<organism evidence="3 4">
    <name type="scientific">Polyplax serrata</name>
    <name type="common">Common mouse louse</name>
    <dbReference type="NCBI Taxonomy" id="468196"/>
    <lineage>
        <taxon>Eukaryota</taxon>
        <taxon>Metazoa</taxon>
        <taxon>Ecdysozoa</taxon>
        <taxon>Arthropoda</taxon>
        <taxon>Hexapoda</taxon>
        <taxon>Insecta</taxon>
        <taxon>Pterygota</taxon>
        <taxon>Neoptera</taxon>
        <taxon>Paraneoptera</taxon>
        <taxon>Psocodea</taxon>
        <taxon>Troctomorpha</taxon>
        <taxon>Phthiraptera</taxon>
        <taxon>Anoplura</taxon>
        <taxon>Polyplacidae</taxon>
        <taxon>Polyplax</taxon>
    </lineage>
</organism>
<feature type="compositionally biased region" description="Basic and acidic residues" evidence="1">
    <location>
        <begin position="61"/>
        <end position="77"/>
    </location>
</feature>
<feature type="region of interest" description="Disordered" evidence="1">
    <location>
        <begin position="508"/>
        <end position="540"/>
    </location>
</feature>
<sequence>MTKPRKVSDIKNQPTSRIPTKPPVDPGKQRSSRELLISKSKQLDLRKTTVAENSRAGNPAGDKRKFGCIENLPDRSKGQKAASVTSGVSQILTSKCRTEECKKIIKNIMSDNRFVDTGEKKRSSAEFEDSLETFNSEEMTDFLLGDVPVRSPETGKLNCETDKSSKRNSSEFDDSIGSFFSDQMVLTMSKSNEFINMTGSKQSFLNENPLGLSYPEGLDNLTPGLSGLSNPVDRTPSGEDLPMECEVEPESGNSAVPGPSEATTSRRYTSPAEELPQESLSSRTSNAPMSIITSITSIMSLDTGYQGDGELSRPESRNTENESRLLKLPIAENGLPVKGINFDDGKTMTDSDFFTESDVDVHDDLSAAAAEIGSGKGDRKAQVIDGTLYGGAFIQSHVTAHNVNENVASVSGQQSSKLVLATNNSNEDMESSGIYSDLERKPEEIRLKEKESISCMNMITEQIKTIQSLAQSVAQKRLRHGPSADGIVKRCSTQDSVSTVYEELHATAPPAGQQSVNRTVGQSETSNSVSVLKNPPNKKPKIYNRTVLKNSLFSMGRENLKKEPEVGVKAVKRGKWDSVMNKIAQGKEENKHAPSKFRDVKSKVFENMGPTINAKRITSDKKVPGKMSPGSQLKSRRLVFSFFSTVFFAIAQWFVLVVLWV</sequence>
<keyword evidence="2" id="KW-0812">Transmembrane</keyword>
<protein>
    <submittedName>
        <fullName evidence="3">Uncharacterized protein</fullName>
    </submittedName>
</protein>
<feature type="transmembrane region" description="Helical" evidence="2">
    <location>
        <begin position="638"/>
        <end position="660"/>
    </location>
</feature>
<keyword evidence="2" id="KW-1133">Transmembrane helix</keyword>
<feature type="compositionally biased region" description="Basic and acidic residues" evidence="1">
    <location>
        <begin position="159"/>
        <end position="170"/>
    </location>
</feature>
<feature type="region of interest" description="Disordered" evidence="1">
    <location>
        <begin position="1"/>
        <end position="89"/>
    </location>
</feature>
<keyword evidence="4" id="KW-1185">Reference proteome</keyword>
<keyword evidence="2" id="KW-0472">Membrane</keyword>
<feature type="region of interest" description="Disordered" evidence="1">
    <location>
        <begin position="146"/>
        <end position="171"/>
    </location>
</feature>
<reference evidence="3 4" key="1">
    <citation type="submission" date="2023-09" db="EMBL/GenBank/DDBJ databases">
        <title>Genomes of two closely related lineages of the louse Polyplax serrata with different host specificities.</title>
        <authorList>
            <person name="Martinu J."/>
            <person name="Tarabai H."/>
            <person name="Stefka J."/>
            <person name="Hypsa V."/>
        </authorList>
    </citation>
    <scope>NUCLEOTIDE SEQUENCE [LARGE SCALE GENOMIC DNA]</scope>
    <source>
        <strain evidence="3">98ZLc_SE</strain>
    </source>
</reference>
<gene>
    <name evidence="3" type="ORF">RUM44_011891</name>
</gene>
<proteinExistence type="predicted"/>
<accession>A0ABR1BE76</accession>
<feature type="compositionally biased region" description="Polar residues" evidence="1">
    <location>
        <begin position="512"/>
        <end position="531"/>
    </location>
</feature>
<comment type="caution">
    <text evidence="3">The sequence shown here is derived from an EMBL/GenBank/DDBJ whole genome shotgun (WGS) entry which is preliminary data.</text>
</comment>
<evidence type="ECO:0000256" key="2">
    <source>
        <dbReference type="SAM" id="Phobius"/>
    </source>
</evidence>
<feature type="region of interest" description="Disordered" evidence="1">
    <location>
        <begin position="221"/>
        <end position="284"/>
    </location>
</feature>
<dbReference type="EMBL" id="JAWJWF010000001">
    <property type="protein sequence ID" value="KAK6640205.1"/>
    <property type="molecule type" value="Genomic_DNA"/>
</dbReference>
<evidence type="ECO:0000313" key="3">
    <source>
        <dbReference type="EMBL" id="KAK6640205.1"/>
    </source>
</evidence>
<evidence type="ECO:0000256" key="1">
    <source>
        <dbReference type="SAM" id="MobiDB-lite"/>
    </source>
</evidence>
<evidence type="ECO:0000313" key="4">
    <source>
        <dbReference type="Proteomes" id="UP001359485"/>
    </source>
</evidence>
<dbReference type="Proteomes" id="UP001359485">
    <property type="component" value="Unassembled WGS sequence"/>
</dbReference>
<name>A0ABR1BE76_POLSC</name>